<protein>
    <submittedName>
        <fullName evidence="1">Uncharacterized protein</fullName>
    </submittedName>
</protein>
<dbReference type="EMBL" id="JAKRKC020000001">
    <property type="protein sequence ID" value="MCK2215021.1"/>
    <property type="molecule type" value="Genomic_DNA"/>
</dbReference>
<gene>
    <name evidence="1" type="ORF">MF672_014675</name>
</gene>
<dbReference type="Proteomes" id="UP001317259">
    <property type="component" value="Unassembled WGS sequence"/>
</dbReference>
<evidence type="ECO:0000313" key="1">
    <source>
        <dbReference type="EMBL" id="MCK2215021.1"/>
    </source>
</evidence>
<name>A0ABT0FRQ4_9ACTN</name>
<keyword evidence="2" id="KW-1185">Reference proteome</keyword>
<dbReference type="RefSeq" id="WP_247815249.1">
    <property type="nucleotide sequence ID" value="NZ_JAKRKC020000001.1"/>
</dbReference>
<proteinExistence type="predicted"/>
<organism evidence="1 2">
    <name type="scientific">Actinomadura luzonensis</name>
    <dbReference type="NCBI Taxonomy" id="2805427"/>
    <lineage>
        <taxon>Bacteria</taxon>
        <taxon>Bacillati</taxon>
        <taxon>Actinomycetota</taxon>
        <taxon>Actinomycetes</taxon>
        <taxon>Streptosporangiales</taxon>
        <taxon>Thermomonosporaceae</taxon>
        <taxon>Actinomadura</taxon>
    </lineage>
</organism>
<evidence type="ECO:0000313" key="2">
    <source>
        <dbReference type="Proteomes" id="UP001317259"/>
    </source>
</evidence>
<reference evidence="1 2" key="1">
    <citation type="submission" date="2022-04" db="EMBL/GenBank/DDBJ databases">
        <title>Genome draft of Actinomadura sp. ATCC 31491.</title>
        <authorList>
            <person name="Shi X."/>
            <person name="Du Y."/>
        </authorList>
    </citation>
    <scope>NUCLEOTIDE SEQUENCE [LARGE SCALE GENOMIC DNA]</scope>
    <source>
        <strain evidence="1 2">ATCC 31491</strain>
    </source>
</reference>
<sequence>MGSDLRRPAVDGVSVHKVEFIAASARLAELQECSALLRRTRARAEEIVGEARVLLAEAERGGDVDLFVRLYEQAEQARLAYSQILDAYVVICQRITEERQAILQAQFSRRNRTEGLSGAA</sequence>
<accession>A0ABT0FRQ4</accession>
<comment type="caution">
    <text evidence="1">The sequence shown here is derived from an EMBL/GenBank/DDBJ whole genome shotgun (WGS) entry which is preliminary data.</text>
</comment>